<dbReference type="NCBIfam" id="TIGR00236">
    <property type="entry name" value="wecB"/>
    <property type="match status" value="1"/>
</dbReference>
<dbReference type="GO" id="GO:0008761">
    <property type="term" value="F:UDP-N-acetylglucosamine 2-epimerase activity"/>
    <property type="evidence" value="ECO:0007669"/>
    <property type="project" value="UniProtKB-EC"/>
</dbReference>
<dbReference type="Gene3D" id="3.40.50.2000">
    <property type="entry name" value="Glycogen Phosphorylase B"/>
    <property type="match status" value="2"/>
</dbReference>
<proteinExistence type="inferred from homology"/>
<comment type="caution">
    <text evidence="6">The sequence shown here is derived from an EMBL/GenBank/DDBJ whole genome shotgun (WGS) entry which is preliminary data.</text>
</comment>
<evidence type="ECO:0000259" key="5">
    <source>
        <dbReference type="Pfam" id="PF02350"/>
    </source>
</evidence>
<dbReference type="PANTHER" id="PTHR43174:SF2">
    <property type="entry name" value="UDP-N-ACETYLGLUCOSAMINE 2-EPIMERASE"/>
    <property type="match status" value="1"/>
</dbReference>
<dbReference type="Proteomes" id="UP000217564">
    <property type="component" value="Unassembled WGS sequence"/>
</dbReference>
<sequence length="387" mass="41199">MTPTVLTVFGTRPEAIKVAPLIRAIEVSSSLHSRTLVTAQHREMLDQVNDLFGIVPDTDLNIMAKGQTLNGIASRVIAELDAILAEENAPDAVLVQGDTTTVMGASIAAFNRGIPVIHLEAGLRSGNLYSPFPEEANRKLTSQLSALHLAPTPRSRDNLLAEGISPADVVVTGNTVIDALHLAVDMNVAPTDPIVADYVAADRPKLLVTTHRRENLGSAMENIGDALAELAEARPDLLILLPAHRNPLVREAVLPRVEKFDNVLVTEPLSYGEFTTVMASSDVVLTDSGGIQEEAPSLGKPVLVMRENTERPEAVDAGSVKLVGTDKDLIIAEVARLFDDSLAYDSMAKAVNPYGDGRGAARSVAAIEALLGVGDRIEEFVPSNAHV</sequence>
<evidence type="ECO:0000313" key="6">
    <source>
        <dbReference type="EMBL" id="PCC45896.1"/>
    </source>
</evidence>
<accession>A0A2A3Z2X3</accession>
<keyword evidence="1 4" id="KW-0413">Isomerase</keyword>
<dbReference type="SUPFAM" id="SSF53756">
    <property type="entry name" value="UDP-Glycosyltransferase/glycogen phosphorylase"/>
    <property type="match status" value="1"/>
</dbReference>
<reference evidence="6 7" key="1">
    <citation type="journal article" date="2017" name="Elife">
        <title>Extensive horizontal gene transfer in cheese-associated bacteria.</title>
        <authorList>
            <person name="Bonham K.S."/>
            <person name="Wolfe B.E."/>
            <person name="Dutton R.J."/>
        </authorList>
    </citation>
    <scope>NUCLEOTIDE SEQUENCE [LARGE SCALE GENOMIC DNA]</scope>
    <source>
        <strain evidence="6 7">947_7</strain>
    </source>
</reference>
<protein>
    <recommendedName>
        <fullName evidence="3">UDP-N-acetylglucosamine 2-epimerase (non-hydrolyzing)</fullName>
        <ecNumber evidence="3">5.1.3.14</ecNumber>
    </recommendedName>
</protein>
<dbReference type="EMBL" id="NRGP01000018">
    <property type="protein sequence ID" value="PCC45896.1"/>
    <property type="molecule type" value="Genomic_DNA"/>
</dbReference>
<evidence type="ECO:0000256" key="4">
    <source>
        <dbReference type="RuleBase" id="RU003513"/>
    </source>
</evidence>
<dbReference type="Pfam" id="PF02350">
    <property type="entry name" value="Epimerase_2"/>
    <property type="match status" value="1"/>
</dbReference>
<dbReference type="AlphaFoldDB" id="A0A2A3Z2X3"/>
<dbReference type="PANTHER" id="PTHR43174">
    <property type="entry name" value="UDP-N-ACETYLGLUCOSAMINE 2-EPIMERASE"/>
    <property type="match status" value="1"/>
</dbReference>
<organism evidence="6 7">
    <name type="scientific">Brevibacterium aurantiacum</name>
    <dbReference type="NCBI Taxonomy" id="273384"/>
    <lineage>
        <taxon>Bacteria</taxon>
        <taxon>Bacillati</taxon>
        <taxon>Actinomycetota</taxon>
        <taxon>Actinomycetes</taxon>
        <taxon>Micrococcales</taxon>
        <taxon>Brevibacteriaceae</taxon>
        <taxon>Brevibacterium</taxon>
    </lineage>
</organism>
<evidence type="ECO:0000313" key="7">
    <source>
        <dbReference type="Proteomes" id="UP000217564"/>
    </source>
</evidence>
<evidence type="ECO:0000256" key="2">
    <source>
        <dbReference type="ARBA" id="ARBA00038209"/>
    </source>
</evidence>
<evidence type="ECO:0000256" key="3">
    <source>
        <dbReference type="ARBA" id="ARBA00038858"/>
    </source>
</evidence>
<dbReference type="EC" id="5.1.3.14" evidence="3"/>
<dbReference type="InterPro" id="IPR029767">
    <property type="entry name" value="WecB-like"/>
</dbReference>
<evidence type="ECO:0000256" key="1">
    <source>
        <dbReference type="ARBA" id="ARBA00023235"/>
    </source>
</evidence>
<feature type="domain" description="UDP-N-acetylglucosamine 2-epimerase" evidence="5">
    <location>
        <begin position="24"/>
        <end position="367"/>
    </location>
</feature>
<dbReference type="RefSeq" id="WP_096162413.1">
    <property type="nucleotide sequence ID" value="NZ_NRGP01000018.1"/>
</dbReference>
<comment type="similarity">
    <text evidence="2 4">Belongs to the UDP-N-acetylglucosamine 2-epimerase family.</text>
</comment>
<dbReference type="InterPro" id="IPR003331">
    <property type="entry name" value="UDP_GlcNAc_Epimerase_2_dom"/>
</dbReference>
<name>A0A2A3Z2X3_BREAU</name>
<dbReference type="CDD" id="cd03786">
    <property type="entry name" value="GTB_UDP-GlcNAc_2-Epimerase"/>
    <property type="match status" value="1"/>
</dbReference>
<gene>
    <name evidence="6" type="ORF">CIK64_12730</name>
</gene>